<name>B9XIK1_PEDPL</name>
<evidence type="ECO:0000256" key="1">
    <source>
        <dbReference type="SAM" id="Phobius"/>
    </source>
</evidence>
<proteinExistence type="predicted"/>
<dbReference type="Proteomes" id="UP000003688">
    <property type="component" value="Unassembled WGS sequence"/>
</dbReference>
<evidence type="ECO:0000313" key="2">
    <source>
        <dbReference type="EMBL" id="EEF60264.1"/>
    </source>
</evidence>
<dbReference type="InterPro" id="IPR045584">
    <property type="entry name" value="Pilin-like"/>
</dbReference>
<dbReference type="NCBIfam" id="TIGR02532">
    <property type="entry name" value="IV_pilin_GFxxxE"/>
    <property type="match status" value="1"/>
</dbReference>
<dbReference type="PROSITE" id="PS00409">
    <property type="entry name" value="PROKAR_NTER_METHYL"/>
    <property type="match status" value="1"/>
</dbReference>
<keyword evidence="1" id="KW-0472">Membrane</keyword>
<dbReference type="STRING" id="320771.Cflav_PD2960"/>
<dbReference type="RefSeq" id="WP_007415644.1">
    <property type="nucleotide sequence ID" value="NZ_ABOX02000018.1"/>
</dbReference>
<accession>B9XIK1</accession>
<keyword evidence="3" id="KW-1185">Reference proteome</keyword>
<dbReference type="InterPro" id="IPR012902">
    <property type="entry name" value="N_methyl_site"/>
</dbReference>
<comment type="caution">
    <text evidence="2">The sequence shown here is derived from an EMBL/GenBank/DDBJ whole genome shotgun (WGS) entry which is preliminary data.</text>
</comment>
<dbReference type="Gene3D" id="3.30.700.10">
    <property type="entry name" value="Glycoprotein, Type 4 Pilin"/>
    <property type="match status" value="1"/>
</dbReference>
<dbReference type="Pfam" id="PF07963">
    <property type="entry name" value="N_methyl"/>
    <property type="match status" value="1"/>
</dbReference>
<sequence precursor="true">MEKESSRLGRKGFTLIELLVVIAIIAILAGLLLPALAKAKEKGQGIRCLANMKQMTLAWIMYTDDFNGNLPPNPNGLTAKGWVDGWQDFTVNNLDNTNVILLRESKLGPYCNKSTGIYKCPADVYTCKIGTTQLPRVRSNSMNGFLEGGAYDSVKTGPRDSSVWYPTYRAYNKMADITNPNPADLFVFVDEHPDSINDGWLITNPTDPNNWVDLPASYHNAACGFSFADGHADVHRWLEGTTCVPVKKVTVNSYPAPNSRDIKWMVQHATALR</sequence>
<organism evidence="2 3">
    <name type="scientific">Pedosphaera parvula (strain Ellin514)</name>
    <dbReference type="NCBI Taxonomy" id="320771"/>
    <lineage>
        <taxon>Bacteria</taxon>
        <taxon>Pseudomonadati</taxon>
        <taxon>Verrucomicrobiota</taxon>
        <taxon>Pedosphaerae</taxon>
        <taxon>Pedosphaerales</taxon>
        <taxon>Pedosphaeraceae</taxon>
        <taxon>Pedosphaera</taxon>
    </lineage>
</organism>
<keyword evidence="1" id="KW-0812">Transmembrane</keyword>
<dbReference type="SUPFAM" id="SSF54523">
    <property type="entry name" value="Pili subunits"/>
    <property type="match status" value="1"/>
</dbReference>
<keyword evidence="1" id="KW-1133">Transmembrane helix</keyword>
<evidence type="ECO:0000313" key="3">
    <source>
        <dbReference type="Proteomes" id="UP000003688"/>
    </source>
</evidence>
<feature type="transmembrane region" description="Helical" evidence="1">
    <location>
        <begin position="12"/>
        <end position="37"/>
    </location>
</feature>
<evidence type="ECO:0008006" key="4">
    <source>
        <dbReference type="Google" id="ProtNLM"/>
    </source>
</evidence>
<protein>
    <recommendedName>
        <fullName evidence="4">Type II secretory pathway pseudopilin PulG-like protein</fullName>
    </recommendedName>
</protein>
<dbReference type="EMBL" id="ABOX02000018">
    <property type="protein sequence ID" value="EEF60264.1"/>
    <property type="molecule type" value="Genomic_DNA"/>
</dbReference>
<gene>
    <name evidence="2" type="ORF">Cflav_PD2960</name>
</gene>
<reference evidence="2 3" key="1">
    <citation type="journal article" date="2011" name="J. Bacteriol.">
        <title>Genome sequence of 'Pedosphaera parvula' Ellin514, an aerobic Verrucomicrobial isolate from pasture soil.</title>
        <authorList>
            <person name="Kant R."/>
            <person name="van Passel M.W."/>
            <person name="Sangwan P."/>
            <person name="Palva A."/>
            <person name="Lucas S."/>
            <person name="Copeland A."/>
            <person name="Lapidus A."/>
            <person name="Glavina Del Rio T."/>
            <person name="Dalin E."/>
            <person name="Tice H."/>
            <person name="Bruce D."/>
            <person name="Goodwin L."/>
            <person name="Pitluck S."/>
            <person name="Chertkov O."/>
            <person name="Larimer F.W."/>
            <person name="Land M.L."/>
            <person name="Hauser L."/>
            <person name="Brettin T.S."/>
            <person name="Detter J.C."/>
            <person name="Han S."/>
            <person name="de Vos W.M."/>
            <person name="Janssen P.H."/>
            <person name="Smidt H."/>
        </authorList>
    </citation>
    <scope>NUCLEOTIDE SEQUENCE [LARGE SCALE GENOMIC DNA]</scope>
    <source>
        <strain evidence="2 3">Ellin514</strain>
    </source>
</reference>
<dbReference type="AlphaFoldDB" id="B9XIK1"/>
<dbReference type="PANTHER" id="PTHR30093">
    <property type="entry name" value="GENERAL SECRETION PATHWAY PROTEIN G"/>
    <property type="match status" value="1"/>
</dbReference>